<name>A0A172YEE9_9GAMM</name>
<gene>
    <name evidence="6" type="ORF">A5892_09345</name>
</gene>
<dbReference type="EMBL" id="CP015243">
    <property type="protein sequence ID" value="ANF57639.1"/>
    <property type="molecule type" value="Genomic_DNA"/>
</dbReference>
<dbReference type="Gene3D" id="3.10.20.30">
    <property type="match status" value="1"/>
</dbReference>
<dbReference type="InterPro" id="IPR012675">
    <property type="entry name" value="Beta-grasp_dom_sf"/>
</dbReference>
<evidence type="ECO:0000313" key="6">
    <source>
        <dbReference type="EMBL" id="ANF57639.1"/>
    </source>
</evidence>
<dbReference type="SUPFAM" id="SSF54292">
    <property type="entry name" value="2Fe-2S ferredoxin-like"/>
    <property type="match status" value="1"/>
</dbReference>
<dbReference type="AlphaFoldDB" id="A0A172YEE9"/>
<feature type="domain" description="2Fe-2S ferredoxin-type" evidence="4">
    <location>
        <begin position="4"/>
        <end position="83"/>
    </location>
</feature>
<dbReference type="InterPro" id="IPR036010">
    <property type="entry name" value="2Fe-2S_ferredoxin-like_sf"/>
</dbReference>
<organism evidence="6 7">
    <name type="scientific">Halotalea alkalilenta</name>
    <dbReference type="NCBI Taxonomy" id="376489"/>
    <lineage>
        <taxon>Bacteria</taxon>
        <taxon>Pseudomonadati</taxon>
        <taxon>Pseudomonadota</taxon>
        <taxon>Gammaproteobacteria</taxon>
        <taxon>Oceanospirillales</taxon>
        <taxon>Halomonadaceae</taxon>
        <taxon>Halotalea</taxon>
    </lineage>
</organism>
<keyword evidence="7" id="KW-1185">Reference proteome</keyword>
<dbReference type="SUPFAM" id="SSF54862">
    <property type="entry name" value="4Fe-4S ferredoxins"/>
    <property type="match status" value="1"/>
</dbReference>
<sequence>MQTSQVRITVNGCVIDTEPTRSILEAMIDAGETLIDGVGCMGQGVCGSCRVLVRRQGESEVLSALACETRACEGLQVAFLDHLPMHRHHVYAMDDWNGDSWRILERINATFPEAQHCRHCGGCDSACPKHLEVHKGVMLAAAGDLSAADCFDECIMCDLCTIACPELISPNHLGLYVRRLSTAIGFRPADLVLRLHQIERGEMVIDQDVASTQP</sequence>
<keyword evidence="2" id="KW-0408">Iron</keyword>
<dbReference type="KEGG" id="haa:A5892_09345"/>
<dbReference type="Gene3D" id="3.30.70.20">
    <property type="match status" value="1"/>
</dbReference>
<dbReference type="CDD" id="cd00207">
    <property type="entry name" value="fer2"/>
    <property type="match status" value="1"/>
</dbReference>
<dbReference type="STRING" id="376489.A5892_09345"/>
<evidence type="ECO:0000256" key="2">
    <source>
        <dbReference type="ARBA" id="ARBA00023004"/>
    </source>
</evidence>
<dbReference type="GO" id="GO:0046872">
    <property type="term" value="F:metal ion binding"/>
    <property type="evidence" value="ECO:0007669"/>
    <property type="project" value="UniProtKB-KW"/>
</dbReference>
<dbReference type="RefSeq" id="WP_064122568.1">
    <property type="nucleotide sequence ID" value="NZ_CP015243.1"/>
</dbReference>
<dbReference type="PROSITE" id="PS51085">
    <property type="entry name" value="2FE2S_FER_2"/>
    <property type="match status" value="1"/>
</dbReference>
<dbReference type="PROSITE" id="PS51379">
    <property type="entry name" value="4FE4S_FER_2"/>
    <property type="match status" value="1"/>
</dbReference>
<accession>A0A172YEE9</accession>
<dbReference type="InterPro" id="IPR017900">
    <property type="entry name" value="4Fe4S_Fe_S_CS"/>
</dbReference>
<evidence type="ECO:0000256" key="1">
    <source>
        <dbReference type="ARBA" id="ARBA00022723"/>
    </source>
</evidence>
<feature type="domain" description="4Fe-4S ferredoxin-type" evidence="5">
    <location>
        <begin position="143"/>
        <end position="173"/>
    </location>
</feature>
<dbReference type="GO" id="GO:0051536">
    <property type="term" value="F:iron-sulfur cluster binding"/>
    <property type="evidence" value="ECO:0007669"/>
    <property type="project" value="UniProtKB-KW"/>
</dbReference>
<dbReference type="Proteomes" id="UP000077875">
    <property type="component" value="Chromosome"/>
</dbReference>
<dbReference type="InterPro" id="IPR017896">
    <property type="entry name" value="4Fe4S_Fe-S-bd"/>
</dbReference>
<dbReference type="InterPro" id="IPR001041">
    <property type="entry name" value="2Fe-2S_ferredoxin-type"/>
</dbReference>
<keyword evidence="3" id="KW-0411">Iron-sulfur</keyword>
<protein>
    <submittedName>
        <fullName evidence="6">Ferredoxin</fullName>
    </submittedName>
</protein>
<evidence type="ECO:0000256" key="3">
    <source>
        <dbReference type="ARBA" id="ARBA00023014"/>
    </source>
</evidence>
<evidence type="ECO:0000259" key="5">
    <source>
        <dbReference type="PROSITE" id="PS51379"/>
    </source>
</evidence>
<reference evidence="6 7" key="1">
    <citation type="submission" date="2016-04" db="EMBL/GenBank/DDBJ databases">
        <title>Complete Genome Sequence of Halotalea alkalilenta IHB B 13600.</title>
        <authorList>
            <person name="Swarnkar M.K."/>
            <person name="Sharma A."/>
            <person name="Kaushal K."/>
            <person name="Soni R."/>
            <person name="Rana S."/>
            <person name="Singh A.K."/>
            <person name="Gulati A."/>
        </authorList>
    </citation>
    <scope>NUCLEOTIDE SEQUENCE [LARGE SCALE GENOMIC DNA]</scope>
    <source>
        <strain evidence="6 7">IHB B 13600</strain>
    </source>
</reference>
<evidence type="ECO:0000313" key="7">
    <source>
        <dbReference type="Proteomes" id="UP000077875"/>
    </source>
</evidence>
<evidence type="ECO:0000259" key="4">
    <source>
        <dbReference type="PROSITE" id="PS51085"/>
    </source>
</evidence>
<dbReference type="PROSITE" id="PS00198">
    <property type="entry name" value="4FE4S_FER_1"/>
    <property type="match status" value="1"/>
</dbReference>
<proteinExistence type="predicted"/>
<keyword evidence="1" id="KW-0479">Metal-binding</keyword>